<comment type="caution">
    <text evidence="1">The sequence shown here is derived from an EMBL/GenBank/DDBJ whole genome shotgun (WGS) entry which is preliminary data.</text>
</comment>
<accession>A0A0E2DA45</accession>
<evidence type="ECO:0000313" key="1">
    <source>
        <dbReference type="EMBL" id="EKR56793.1"/>
    </source>
</evidence>
<dbReference type="EMBL" id="AHNR02000013">
    <property type="protein sequence ID" value="EKR56793.1"/>
    <property type="molecule type" value="Genomic_DNA"/>
</dbReference>
<gene>
    <name evidence="1" type="ORF">LEP1GSC105_3233</name>
</gene>
<reference evidence="1 2" key="1">
    <citation type="submission" date="2012-10" db="EMBL/GenBank/DDBJ databases">
        <authorList>
            <person name="Harkins D.M."/>
            <person name="Durkin A.S."/>
            <person name="Brinkac L.M."/>
            <person name="Haft D.H."/>
            <person name="Selengut J.D."/>
            <person name="Sanka R."/>
            <person name="DePew J."/>
            <person name="Purushe J."/>
            <person name="Chanthongthip A."/>
            <person name="Lattana O."/>
            <person name="Phetsouvanh R."/>
            <person name="Newton P.N."/>
            <person name="Vinetz J.M."/>
            <person name="Sutton G.G."/>
            <person name="Nierman W.C."/>
            <person name="Fouts D.E."/>
        </authorList>
    </citation>
    <scope>NUCLEOTIDE SEQUENCE [LARGE SCALE GENOMIC DNA]</scope>
    <source>
        <strain evidence="1 2">UI 12758</strain>
    </source>
</reference>
<organism evidence="1 2">
    <name type="scientific">Leptospira interrogans str. UI 12758</name>
    <dbReference type="NCBI Taxonomy" id="1049938"/>
    <lineage>
        <taxon>Bacteria</taxon>
        <taxon>Pseudomonadati</taxon>
        <taxon>Spirochaetota</taxon>
        <taxon>Spirochaetia</taxon>
        <taxon>Leptospirales</taxon>
        <taxon>Leptospiraceae</taxon>
        <taxon>Leptospira</taxon>
    </lineage>
</organism>
<protein>
    <submittedName>
        <fullName evidence="1">Uncharacterized protein</fullName>
    </submittedName>
</protein>
<dbReference type="Proteomes" id="UP000001340">
    <property type="component" value="Unassembled WGS sequence"/>
</dbReference>
<sequence>MLKRNKIQEMIKKSKTNFINVKIETRVSPGLNKSTIRASGKFLGTSQVGESKVNPRILIKSKDLNAFADRND</sequence>
<name>A0A0E2DA45_LEPIR</name>
<proteinExistence type="predicted"/>
<evidence type="ECO:0000313" key="2">
    <source>
        <dbReference type="Proteomes" id="UP000001340"/>
    </source>
</evidence>
<dbReference type="AlphaFoldDB" id="A0A0E2DA45"/>